<accession>A0A7T0LM83</accession>
<evidence type="ECO:0000313" key="3">
    <source>
        <dbReference type="Proteomes" id="UP000594637"/>
    </source>
</evidence>
<evidence type="ECO:0000313" key="2">
    <source>
        <dbReference type="EMBL" id="QPL06177.1"/>
    </source>
</evidence>
<dbReference type="Pfam" id="PF19974">
    <property type="entry name" value="TCAD9"/>
    <property type="match status" value="1"/>
</dbReference>
<sequence>MPRIFEVGKSFFVYEFFKDAQMLQDLLRSEDTAAFDWRSPGEFVARLHEFDCQHISNATLRNPILPYKINLQYMGSRAFKSDSLAGSLKKELLNDSTGTTVHGDLNTRNILVGPDRVIMIDFEHFGICRPVYDLAYVVSELFI</sequence>
<dbReference type="EMBL" id="CP063989">
    <property type="protein sequence ID" value="QPL06177.1"/>
    <property type="molecule type" value="Genomic_DNA"/>
</dbReference>
<feature type="domain" description="Protein kinase" evidence="1">
    <location>
        <begin position="1"/>
        <end position="143"/>
    </location>
</feature>
<dbReference type="InterPro" id="IPR000719">
    <property type="entry name" value="Prot_kinase_dom"/>
</dbReference>
<dbReference type="Proteomes" id="UP000594637">
    <property type="component" value="Chromosome"/>
</dbReference>
<protein>
    <submittedName>
        <fullName evidence="2">Phosphotransferase</fullName>
    </submittedName>
</protein>
<dbReference type="InterPro" id="IPR045544">
    <property type="entry name" value="TCAD9"/>
</dbReference>
<dbReference type="RefSeq" id="WP_166855467.1">
    <property type="nucleotide sequence ID" value="NZ_CP063989.1"/>
</dbReference>
<dbReference type="PROSITE" id="PS50011">
    <property type="entry name" value="PROTEIN_KINASE_DOM"/>
    <property type="match status" value="1"/>
</dbReference>
<evidence type="ECO:0000259" key="1">
    <source>
        <dbReference type="PROSITE" id="PS50011"/>
    </source>
</evidence>
<keyword evidence="2" id="KW-0808">Transferase</keyword>
<dbReference type="AlphaFoldDB" id="A0A7T0LM83"/>
<dbReference type="SUPFAM" id="SSF56112">
    <property type="entry name" value="Protein kinase-like (PK-like)"/>
    <property type="match status" value="1"/>
</dbReference>
<dbReference type="InterPro" id="IPR011009">
    <property type="entry name" value="Kinase-like_dom_sf"/>
</dbReference>
<dbReference type="Gene3D" id="3.90.1200.10">
    <property type="match status" value="1"/>
</dbReference>
<dbReference type="GO" id="GO:0005524">
    <property type="term" value="F:ATP binding"/>
    <property type="evidence" value="ECO:0007669"/>
    <property type="project" value="InterPro"/>
</dbReference>
<organism evidence="2 3">
    <name type="scientific">Actinomyces respiraculi</name>
    <dbReference type="NCBI Taxonomy" id="2744574"/>
    <lineage>
        <taxon>Bacteria</taxon>
        <taxon>Bacillati</taxon>
        <taxon>Actinomycetota</taxon>
        <taxon>Actinomycetes</taxon>
        <taxon>Actinomycetales</taxon>
        <taxon>Actinomycetaceae</taxon>
        <taxon>Actinomyces</taxon>
    </lineage>
</organism>
<dbReference type="KEGG" id="arep:ID810_04480"/>
<gene>
    <name evidence="2" type="ORF">ID810_04480</name>
</gene>
<name>A0A7T0LM83_9ACTO</name>
<reference evidence="2 3" key="1">
    <citation type="submission" date="2020-11" db="EMBL/GenBank/DDBJ databases">
        <title>Actinomyces sp. ZJ750.</title>
        <authorList>
            <person name="Zhou J."/>
        </authorList>
    </citation>
    <scope>NUCLEOTIDE SEQUENCE [LARGE SCALE GENOMIC DNA]</scope>
    <source>
        <strain evidence="2 3">ZJ750</strain>
    </source>
</reference>
<keyword evidence="3" id="KW-1185">Reference proteome</keyword>
<dbReference type="GO" id="GO:0004672">
    <property type="term" value="F:protein kinase activity"/>
    <property type="evidence" value="ECO:0007669"/>
    <property type="project" value="InterPro"/>
</dbReference>
<proteinExistence type="predicted"/>